<protein>
    <recommendedName>
        <fullName evidence="17">Pheromone-processing carboxypeptidase KEX1</fullName>
        <ecNumber evidence="15">3.4.16.6</ecNumber>
    </recommendedName>
    <alternativeName>
        <fullName evidence="18">Carboxypeptidase D</fullName>
    </alternativeName>
    <alternativeName>
        <fullName evidence="16">Pheromone-processing carboxypeptidase kex1</fullName>
    </alternativeName>
</protein>
<evidence type="ECO:0000256" key="2">
    <source>
        <dbReference type="ARBA" id="ARBA00004393"/>
    </source>
</evidence>
<evidence type="ECO:0000256" key="19">
    <source>
        <dbReference type="SAM" id="MobiDB-lite"/>
    </source>
</evidence>
<feature type="compositionally biased region" description="Polar residues" evidence="19">
    <location>
        <begin position="692"/>
        <end position="702"/>
    </location>
</feature>
<comment type="subcellular location">
    <subcellularLocation>
        <location evidence="2">Golgi apparatus</location>
        <location evidence="2">trans-Golgi network membrane</location>
        <topology evidence="2">Single-pass type I membrane protein</topology>
    </subcellularLocation>
</comment>
<evidence type="ECO:0000256" key="20">
    <source>
        <dbReference type="SAM" id="Phobius"/>
    </source>
</evidence>
<dbReference type="PANTHER" id="PTHR11802:SF190">
    <property type="entry name" value="PHEROMONE-PROCESSING CARBOXYPEPTIDASE KEX1"/>
    <property type="match status" value="1"/>
</dbReference>
<evidence type="ECO:0000256" key="18">
    <source>
        <dbReference type="ARBA" id="ARBA00042717"/>
    </source>
</evidence>
<feature type="signal peptide" evidence="21">
    <location>
        <begin position="1"/>
        <end position="19"/>
    </location>
</feature>
<dbReference type="AlphaFoldDB" id="A0AB34PMY0"/>
<feature type="compositionally biased region" description="Low complexity" evidence="19">
    <location>
        <begin position="524"/>
        <end position="548"/>
    </location>
</feature>
<evidence type="ECO:0000256" key="14">
    <source>
        <dbReference type="ARBA" id="ARBA00037042"/>
    </source>
</evidence>
<evidence type="ECO:0000256" key="16">
    <source>
        <dbReference type="ARBA" id="ARBA00040403"/>
    </source>
</evidence>
<dbReference type="GO" id="GO:0005802">
    <property type="term" value="C:trans-Golgi network"/>
    <property type="evidence" value="ECO:0007669"/>
    <property type="project" value="TreeGrafter"/>
</dbReference>
<reference evidence="22 23" key="1">
    <citation type="submission" date="2013-12" db="EMBL/GenBank/DDBJ databases">
        <title>The Genome Sequence of Candida albicans P78048.</title>
        <authorList>
            <consortium name="The Broad Institute Genome Sequencing Platform"/>
            <consortium name="The Broad Institute Genome Sequencing Center for Infectious Disease"/>
            <person name="Cuomo C."/>
            <person name="Bennett R."/>
            <person name="Hirakawa M."/>
            <person name="Noverr M."/>
            <person name="Mitchell A."/>
            <person name="Young S.K."/>
            <person name="Zeng Q."/>
            <person name="Gargeya S."/>
            <person name="Fitzgerald M."/>
            <person name="Abouelleil A."/>
            <person name="Alvarado L."/>
            <person name="Berlin A.M."/>
            <person name="Chapman S.B."/>
            <person name="Dewar J."/>
            <person name="Goldberg J."/>
            <person name="Griggs A."/>
            <person name="Gujja S."/>
            <person name="Hansen M."/>
            <person name="Howarth C."/>
            <person name="Imamovic A."/>
            <person name="Larimer J."/>
            <person name="McCowan C."/>
            <person name="Murphy C."/>
            <person name="Pearson M."/>
            <person name="Priest M."/>
            <person name="Roberts A."/>
            <person name="Saif S."/>
            <person name="Shea T."/>
            <person name="Sykes S."/>
            <person name="Wortman J."/>
            <person name="Nusbaum C."/>
            <person name="Birren B."/>
        </authorList>
    </citation>
    <scope>NUCLEOTIDE SEQUENCE [LARGE SCALE GENOMIC DNA]</scope>
    <source>
        <strain evidence="22 23">P78048</strain>
    </source>
</reference>
<dbReference type="Pfam" id="PF00450">
    <property type="entry name" value="Peptidase_S10"/>
    <property type="match status" value="1"/>
</dbReference>
<evidence type="ECO:0000256" key="5">
    <source>
        <dbReference type="ARBA" id="ARBA00022670"/>
    </source>
</evidence>
<feature type="region of interest" description="Disordered" evidence="19">
    <location>
        <begin position="495"/>
        <end position="548"/>
    </location>
</feature>
<accession>A0AB34PMY0</accession>
<keyword evidence="10 20" id="KW-1133">Transmembrane helix</keyword>
<dbReference type="EMBL" id="AJIX01000039">
    <property type="protein sequence ID" value="KGR05520.1"/>
    <property type="molecule type" value="Genomic_DNA"/>
</dbReference>
<feature type="region of interest" description="Disordered" evidence="19">
    <location>
        <begin position="660"/>
        <end position="702"/>
    </location>
</feature>
<dbReference type="Proteomes" id="UP000030161">
    <property type="component" value="Unassembled WGS sequence"/>
</dbReference>
<evidence type="ECO:0000313" key="22">
    <source>
        <dbReference type="EMBL" id="KGR05520.1"/>
    </source>
</evidence>
<evidence type="ECO:0000256" key="21">
    <source>
        <dbReference type="SAM" id="SignalP"/>
    </source>
</evidence>
<evidence type="ECO:0000256" key="9">
    <source>
        <dbReference type="ARBA" id="ARBA00022801"/>
    </source>
</evidence>
<dbReference type="Gene3D" id="3.40.50.1820">
    <property type="entry name" value="alpha/beta hydrolase"/>
    <property type="match status" value="1"/>
</dbReference>
<dbReference type="InterPro" id="IPR033124">
    <property type="entry name" value="Ser_caboxypep_his_AS"/>
</dbReference>
<name>A0AB34PMY0_CANAX</name>
<dbReference type="GO" id="GO:0004185">
    <property type="term" value="F:serine-type carboxypeptidase activity"/>
    <property type="evidence" value="ECO:0007669"/>
    <property type="project" value="UniProtKB-EC"/>
</dbReference>
<evidence type="ECO:0000256" key="8">
    <source>
        <dbReference type="ARBA" id="ARBA00022729"/>
    </source>
</evidence>
<dbReference type="GO" id="GO:0006915">
    <property type="term" value="P:apoptotic process"/>
    <property type="evidence" value="ECO:0007669"/>
    <property type="project" value="UniProtKB-KW"/>
</dbReference>
<keyword evidence="12 20" id="KW-0472">Membrane</keyword>
<keyword evidence="4 22" id="KW-0121">Carboxypeptidase</keyword>
<dbReference type="EC" id="3.4.16.6" evidence="15"/>
<comment type="caution">
    <text evidence="22">The sequence shown here is derived from an EMBL/GenBank/DDBJ whole genome shotgun (WGS) entry which is preliminary data.</text>
</comment>
<comment type="catalytic activity">
    <reaction evidence="1">
        <text>Preferential release of a C-terminal arginine or lysine residue.</text>
        <dbReference type="EC" id="3.4.16.6"/>
    </reaction>
</comment>
<evidence type="ECO:0000256" key="3">
    <source>
        <dbReference type="ARBA" id="ARBA00009431"/>
    </source>
</evidence>
<keyword evidence="7" id="KW-0053">Apoptosis</keyword>
<keyword evidence="8 21" id="KW-0732">Signal</keyword>
<evidence type="ECO:0000256" key="10">
    <source>
        <dbReference type="ARBA" id="ARBA00022989"/>
    </source>
</evidence>
<evidence type="ECO:0000256" key="15">
    <source>
        <dbReference type="ARBA" id="ARBA00038895"/>
    </source>
</evidence>
<evidence type="ECO:0000256" key="12">
    <source>
        <dbReference type="ARBA" id="ARBA00023136"/>
    </source>
</evidence>
<dbReference type="PROSITE" id="PS00560">
    <property type="entry name" value="CARBOXYPEPT_SER_HIS"/>
    <property type="match status" value="1"/>
</dbReference>
<feature type="region of interest" description="Disordered" evidence="19">
    <location>
        <begin position="582"/>
        <end position="603"/>
    </location>
</feature>
<evidence type="ECO:0000313" key="23">
    <source>
        <dbReference type="Proteomes" id="UP000030161"/>
    </source>
</evidence>
<evidence type="ECO:0000256" key="17">
    <source>
        <dbReference type="ARBA" id="ARBA00040628"/>
    </source>
</evidence>
<evidence type="ECO:0000256" key="11">
    <source>
        <dbReference type="ARBA" id="ARBA00023034"/>
    </source>
</evidence>
<dbReference type="InterPro" id="IPR029058">
    <property type="entry name" value="AB_hydrolase_fold"/>
</dbReference>
<evidence type="ECO:0000256" key="6">
    <source>
        <dbReference type="ARBA" id="ARBA00022692"/>
    </source>
</evidence>
<dbReference type="SUPFAM" id="SSF53474">
    <property type="entry name" value="alpha/beta-Hydrolases"/>
    <property type="match status" value="1"/>
</dbReference>
<feature type="compositionally biased region" description="Polar residues" evidence="19">
    <location>
        <begin position="587"/>
        <end position="598"/>
    </location>
</feature>
<comment type="similarity">
    <text evidence="3">Belongs to the peptidase S10 family.</text>
</comment>
<keyword evidence="11" id="KW-0333">Golgi apparatus</keyword>
<evidence type="ECO:0000256" key="13">
    <source>
        <dbReference type="ARBA" id="ARBA00023180"/>
    </source>
</evidence>
<keyword evidence="6 20" id="KW-0812">Transmembrane</keyword>
<comment type="function">
    <text evidence="14">Protease with a carboxypeptidase B-like function involved in the C-terminal processing of the lysine and arginine residues from protein precursors. Promotes cell fusion and is involved in the programmed cell death.</text>
</comment>
<evidence type="ECO:0000256" key="4">
    <source>
        <dbReference type="ARBA" id="ARBA00022645"/>
    </source>
</evidence>
<organism evidence="22 23">
    <name type="scientific">Candida albicans P78048</name>
    <dbReference type="NCBI Taxonomy" id="1094989"/>
    <lineage>
        <taxon>Eukaryota</taxon>
        <taxon>Fungi</taxon>
        <taxon>Dikarya</taxon>
        <taxon>Ascomycota</taxon>
        <taxon>Saccharomycotina</taxon>
        <taxon>Pichiomycetes</taxon>
        <taxon>Debaryomycetaceae</taxon>
        <taxon>Candida/Lodderomyces clade</taxon>
        <taxon>Candida</taxon>
    </lineage>
</organism>
<feature type="chain" id="PRO_5044336653" description="Pheromone-processing carboxypeptidase KEX1" evidence="21">
    <location>
        <begin position="20"/>
        <end position="702"/>
    </location>
</feature>
<evidence type="ECO:0000256" key="1">
    <source>
        <dbReference type="ARBA" id="ARBA00001003"/>
    </source>
</evidence>
<keyword evidence="5" id="KW-0645">Protease</keyword>
<gene>
    <name evidence="22" type="ORF">MG3_05089</name>
</gene>
<keyword evidence="9" id="KW-0378">Hydrolase</keyword>
<evidence type="ECO:0000256" key="7">
    <source>
        <dbReference type="ARBA" id="ARBA00022703"/>
    </source>
</evidence>
<sequence length="702" mass="78715">MKLILSTLIVFIHTLLVSALPTKEGSDPNSAKKYLVSDLPGLHENITPDDSIPLMFAGQLEIYPETDTHYFFWKFSDSNPETVTNRTIFWLNGGPGCSSMDGALLETGPFRINSQQQVISNNGSWHKMGDIIYVDQPAGTGFSYSDTYITDLDQVAEYFLKFMEKYYELFPEEIGYEIYFAGESYAGQYIPYIADAILQRNKKLVDGEHKYDLRGVLIGNGWVSPNEQSLSYLPFFKDHGLIDVHHPKWATLLAKHEQCQKIVNKIDSTFDDGVVHYYEVSSSTCEAILTDLLEYTQDTASEKDQRCVNMYDYTLRDSYPSCGMNWPYELVNVGPFLRQEKVMHQLNLINLKKWNECNGRVGRTFQARHSIPAVHLLPELAKEIPVMLFNGANDIICNSQGVLSYLQKLQWNGETGFTNKDNQISWIYDNKEVGYIIWERNISFINIYNSSHMVPYDLPDVSRALIDLITGKYDEKDVDGKKSFVTYLLGSRKESDASADGEENAGSDKVPGDSPSQTIDPMISSSTASSSSVESSLSSSTASADSDSTSSKFTRLIQLAVILVIFWGVYVLYASYKSRPSSIIKKPTNNTSNVTRSSAGKKKNVQWADQLNQFEDDERTQEPNQGIIAKAIGKITGSKDTRGRYGPVQRGNGNEYIDDIELGEGLSDPNVDEFIIGSDDDEEQGQAHSGAATHNQKQKPMN</sequence>
<dbReference type="FunFam" id="3.40.50.1820:FF:000289">
    <property type="entry name" value="Pheromone-processing carboxypeptidase KEX1"/>
    <property type="match status" value="1"/>
</dbReference>
<keyword evidence="13" id="KW-0325">Glycoprotein</keyword>
<proteinExistence type="inferred from homology"/>
<feature type="transmembrane region" description="Helical" evidence="20">
    <location>
        <begin position="556"/>
        <end position="576"/>
    </location>
</feature>
<dbReference type="GO" id="GO:0006508">
    <property type="term" value="P:proteolysis"/>
    <property type="evidence" value="ECO:0007669"/>
    <property type="project" value="UniProtKB-KW"/>
</dbReference>
<dbReference type="PRINTS" id="PR00724">
    <property type="entry name" value="CRBOXYPTASEC"/>
</dbReference>
<dbReference type="InterPro" id="IPR001563">
    <property type="entry name" value="Peptidase_S10"/>
</dbReference>
<dbReference type="PANTHER" id="PTHR11802">
    <property type="entry name" value="SERINE PROTEASE FAMILY S10 SERINE CARBOXYPEPTIDASE"/>
    <property type="match status" value="1"/>
</dbReference>